<keyword evidence="2" id="KW-1185">Reference proteome</keyword>
<accession>E0UEM0</accession>
<gene>
    <name evidence="1" type="ordered locus">Cyan7822_4683</name>
</gene>
<protein>
    <recommendedName>
        <fullName evidence="3">CopG domain protein DNA-binding domain protein</fullName>
    </recommendedName>
</protein>
<proteinExistence type="predicted"/>
<dbReference type="Proteomes" id="UP000008206">
    <property type="component" value="Chromosome"/>
</dbReference>
<sequence>MPNSIQMALRVPPSLFEKLKLHAQNVNVTKTEVVLSALAQYLNSTEDVPTSVKVAQLEKRVGELEVLVKGQW</sequence>
<dbReference type="EMBL" id="CP002198">
    <property type="protein sequence ID" value="ADN16588.1"/>
    <property type="molecule type" value="Genomic_DNA"/>
</dbReference>
<evidence type="ECO:0008006" key="3">
    <source>
        <dbReference type="Google" id="ProtNLM"/>
    </source>
</evidence>
<name>E0UEM0_GLOV7</name>
<dbReference type="RefSeq" id="WP_013324629.1">
    <property type="nucleotide sequence ID" value="NC_014501.1"/>
</dbReference>
<reference evidence="2" key="1">
    <citation type="journal article" date="2011" name="MBio">
        <title>Novel metabolic attributes of the genus Cyanothece, comprising a group of unicellular nitrogen-fixing Cyanobacteria.</title>
        <authorList>
            <person name="Bandyopadhyay A."/>
            <person name="Elvitigala T."/>
            <person name="Welsh E."/>
            <person name="Stockel J."/>
            <person name="Liberton M."/>
            <person name="Min H."/>
            <person name="Sherman L.A."/>
            <person name="Pakrasi H.B."/>
        </authorList>
    </citation>
    <scope>NUCLEOTIDE SEQUENCE [LARGE SCALE GENOMIC DNA]</scope>
    <source>
        <strain evidence="2">PCC 7822</strain>
    </source>
</reference>
<organism evidence="1 2">
    <name type="scientific">Gloeothece verrucosa (strain PCC 7822)</name>
    <name type="common">Cyanothece sp. (strain PCC 7822)</name>
    <dbReference type="NCBI Taxonomy" id="497965"/>
    <lineage>
        <taxon>Bacteria</taxon>
        <taxon>Bacillati</taxon>
        <taxon>Cyanobacteriota</taxon>
        <taxon>Cyanophyceae</taxon>
        <taxon>Oscillatoriophycideae</taxon>
        <taxon>Chroococcales</taxon>
        <taxon>Aphanothecaceae</taxon>
        <taxon>Gloeothece</taxon>
        <taxon>Gloeothece verrucosa</taxon>
    </lineage>
</organism>
<dbReference type="STRING" id="497965.Cyan7822_4683"/>
<evidence type="ECO:0000313" key="1">
    <source>
        <dbReference type="EMBL" id="ADN16588.1"/>
    </source>
</evidence>
<dbReference type="eggNOG" id="COG4710">
    <property type="taxonomic scope" value="Bacteria"/>
</dbReference>
<dbReference type="KEGG" id="cyj:Cyan7822_4683"/>
<dbReference type="AlphaFoldDB" id="E0UEM0"/>
<evidence type="ECO:0000313" key="2">
    <source>
        <dbReference type="Proteomes" id="UP000008206"/>
    </source>
</evidence>
<dbReference type="HOGENOM" id="CLU_199600_1_0_3"/>